<evidence type="ECO:0000256" key="7">
    <source>
        <dbReference type="ARBA" id="ARBA00022741"/>
    </source>
</evidence>
<keyword evidence="7" id="KW-0547">Nucleotide-binding</keyword>
<dbReference type="CDD" id="cd03257">
    <property type="entry name" value="ABC_NikE_OppD_transporters"/>
    <property type="match status" value="2"/>
</dbReference>
<evidence type="ECO:0000313" key="19">
    <source>
        <dbReference type="Proteomes" id="UP000541347"/>
    </source>
</evidence>
<evidence type="ECO:0000256" key="9">
    <source>
        <dbReference type="ARBA" id="ARBA00022840"/>
    </source>
</evidence>
<keyword evidence="10" id="KW-1278">Translocase</keyword>
<dbReference type="Gene3D" id="3.40.50.300">
    <property type="entry name" value="P-loop containing nucleotide triphosphate hydrolases"/>
    <property type="match status" value="2"/>
</dbReference>
<organism evidence="18 19">
    <name type="scientific">Pannonibacter tanglangensis</name>
    <dbReference type="NCBI Taxonomy" id="2750084"/>
    <lineage>
        <taxon>Bacteria</taxon>
        <taxon>Pseudomonadati</taxon>
        <taxon>Pseudomonadota</taxon>
        <taxon>Alphaproteobacteria</taxon>
        <taxon>Hyphomicrobiales</taxon>
        <taxon>Stappiaceae</taxon>
        <taxon>Pannonibacter</taxon>
    </lineage>
</organism>
<evidence type="ECO:0000256" key="13">
    <source>
        <dbReference type="ARBA" id="ARBA00038416"/>
    </source>
</evidence>
<dbReference type="InterPro" id="IPR013563">
    <property type="entry name" value="Oligopep_ABC_C"/>
</dbReference>
<dbReference type="InterPro" id="IPR027417">
    <property type="entry name" value="P-loop_NTPase"/>
</dbReference>
<comment type="similarity">
    <text evidence="13">Belongs to the ABC transporter superfamily. Glutathione importer (TC 3.A.1.5.11) family.</text>
</comment>
<dbReference type="InterPro" id="IPR017871">
    <property type="entry name" value="ABC_transporter-like_CS"/>
</dbReference>
<gene>
    <name evidence="18" type="ORF">GWI71_01120</name>
</gene>
<evidence type="ECO:0000256" key="10">
    <source>
        <dbReference type="ARBA" id="ARBA00022967"/>
    </source>
</evidence>
<comment type="subcellular location">
    <subcellularLocation>
        <location evidence="1">Cell inner membrane</location>
        <topology evidence="1">Peripheral membrane protein</topology>
    </subcellularLocation>
</comment>
<evidence type="ECO:0000256" key="3">
    <source>
        <dbReference type="ARBA" id="ARBA00022448"/>
    </source>
</evidence>
<evidence type="ECO:0000256" key="6">
    <source>
        <dbReference type="ARBA" id="ARBA00022737"/>
    </source>
</evidence>
<feature type="domain" description="ABC transporter" evidence="17">
    <location>
        <begin position="283"/>
        <end position="533"/>
    </location>
</feature>
<comment type="function">
    <text evidence="12">Part of the ABC transporter complex GsiABCD involved in glutathione import. Responsible for energy coupling to the transport system.</text>
</comment>
<dbReference type="GO" id="GO:0005524">
    <property type="term" value="F:ATP binding"/>
    <property type="evidence" value="ECO:0007669"/>
    <property type="project" value="UniProtKB-KW"/>
</dbReference>
<name>A0ABW9ZBR0_9HYPH</name>
<dbReference type="Proteomes" id="UP000541347">
    <property type="component" value="Unassembled WGS sequence"/>
</dbReference>
<evidence type="ECO:0000256" key="12">
    <source>
        <dbReference type="ARBA" id="ARBA00037530"/>
    </source>
</evidence>
<evidence type="ECO:0000256" key="11">
    <source>
        <dbReference type="ARBA" id="ARBA00023136"/>
    </source>
</evidence>
<comment type="caution">
    <text evidence="18">The sequence shown here is derived from an EMBL/GenBank/DDBJ whole genome shotgun (WGS) entry which is preliminary data.</text>
</comment>
<keyword evidence="5" id="KW-0997">Cell inner membrane</keyword>
<proteinExistence type="inferred from homology"/>
<keyword evidence="4" id="KW-1003">Cell membrane</keyword>
<feature type="domain" description="ABC transporter" evidence="17">
    <location>
        <begin position="11"/>
        <end position="262"/>
    </location>
</feature>
<keyword evidence="9 18" id="KW-0067">ATP-binding</keyword>
<dbReference type="NCBIfam" id="NF007739">
    <property type="entry name" value="PRK10419.1"/>
    <property type="match status" value="2"/>
</dbReference>
<dbReference type="PROSITE" id="PS50893">
    <property type="entry name" value="ABC_TRANSPORTER_2"/>
    <property type="match status" value="2"/>
</dbReference>
<evidence type="ECO:0000256" key="15">
    <source>
        <dbReference type="ARBA" id="ARBA00041187"/>
    </source>
</evidence>
<evidence type="ECO:0000313" key="18">
    <source>
        <dbReference type="EMBL" id="NBN62275.1"/>
    </source>
</evidence>
<keyword evidence="11" id="KW-0472">Membrane</keyword>
<dbReference type="NCBIfam" id="NF008453">
    <property type="entry name" value="PRK11308.1"/>
    <property type="match status" value="2"/>
</dbReference>
<dbReference type="Pfam" id="PF00005">
    <property type="entry name" value="ABC_tran"/>
    <property type="match status" value="2"/>
</dbReference>
<reference evidence="18 19" key="1">
    <citation type="submission" date="2020-01" db="EMBL/GenBank/DDBJ databases">
        <authorList>
            <person name="Peng S.Y."/>
            <person name="Li J."/>
            <person name="Wang M."/>
            <person name="Wang L."/>
            <person name="Wang C.Q."/>
            <person name="Wang J.R."/>
        </authorList>
    </citation>
    <scope>NUCLEOTIDE SEQUENCE [LARGE SCALE GENOMIC DNA]</scope>
    <source>
        <strain evidence="18 19">XCT-34</strain>
    </source>
</reference>
<keyword evidence="6" id="KW-0677">Repeat</keyword>
<dbReference type="PANTHER" id="PTHR43776">
    <property type="entry name" value="TRANSPORT ATP-BINDING PROTEIN"/>
    <property type="match status" value="1"/>
</dbReference>
<dbReference type="SMART" id="SM00382">
    <property type="entry name" value="AAA"/>
    <property type="match status" value="2"/>
</dbReference>
<keyword evidence="19" id="KW-1185">Reference proteome</keyword>
<sequence length="586" mass="63025">MTAAPEAQPVLAVEGVKVAFGAHEAVKGLSFSIRAGETLALVGESGSGKSATALAILRLIEREGGRIAGGRILLGAGADQIDLTALSDDALTDIRGDRVSMVFQEPMTSLNPVMTVGAQLAEVFIRHRGLSARAALEEARAGLDAVRIPDAQRRLGQYPHELSGGLRQRVMIAMALACRPDLLIADEPTTALDVTTQAEILDLIRSLQNEIGMGLLFITHDMGVVSEIADRVLVLRHGQAVEEAATAELFRAPQAAYSRALMEATPRLGSGSLTRPASTTPVLTVRDLSTRFPVRKGFLRRLQGELHAVRSVSLTLNEGETLGLVGESGCGKSTLARSILRLVEPAEGRVDLAGRELTGKRLADLRPERRLAQMVFQDPFASLNPRLPVHELVTEPARIHGLIGEADQKQLAAELVTRVGLEADCITRYPHQFSGGQRQRLCIARALSAQPKLIVADEAVSALDVSIARQVTDLMLDLQQREGMAFLFISHDIAVVERVSHRIAVMYGGEIVEMGATADILARPQHSYTRRLLAAVPSGKPGEGRKDGRLREAVAPKLAFTRPGERLAQLPLVEVLPGHFVRAEAA</sequence>
<dbReference type="InterPro" id="IPR050319">
    <property type="entry name" value="ABC_transp_ATP-bind"/>
</dbReference>
<accession>A0ABW9ZBR0</accession>
<dbReference type="PROSITE" id="PS00211">
    <property type="entry name" value="ABC_TRANSPORTER_1"/>
    <property type="match status" value="1"/>
</dbReference>
<dbReference type="InterPro" id="IPR003439">
    <property type="entry name" value="ABC_transporter-like_ATP-bd"/>
</dbReference>
<keyword evidence="3" id="KW-0813">Transport</keyword>
<comment type="subunit">
    <text evidence="2">The complex is composed of two ATP-binding proteins (GsiA), two transmembrane proteins (GsiC and GsiD) and a solute-binding protein (GsiB).</text>
</comment>
<dbReference type="EC" id="7.4.2.10" evidence="14"/>
<protein>
    <recommendedName>
        <fullName evidence="15">Glutathione import ATP-binding protein GsiA</fullName>
        <ecNumber evidence="14">7.4.2.10</ecNumber>
    </recommendedName>
</protein>
<dbReference type="InterPro" id="IPR003593">
    <property type="entry name" value="AAA+_ATPase"/>
</dbReference>
<dbReference type="RefSeq" id="WP_161673093.1">
    <property type="nucleotide sequence ID" value="NZ_JAABLP010000001.1"/>
</dbReference>
<evidence type="ECO:0000259" key="17">
    <source>
        <dbReference type="PROSITE" id="PS50893"/>
    </source>
</evidence>
<evidence type="ECO:0000256" key="2">
    <source>
        <dbReference type="ARBA" id="ARBA00011469"/>
    </source>
</evidence>
<dbReference type="EMBL" id="JAABLP010000001">
    <property type="protein sequence ID" value="NBN62275.1"/>
    <property type="molecule type" value="Genomic_DNA"/>
</dbReference>
<comment type="catalytic activity">
    <reaction evidence="16">
        <text>glutathione(out) + ATP + H2O = glutathione(in) + ADP + phosphate + H(+)</text>
        <dbReference type="Rhea" id="RHEA:29791"/>
        <dbReference type="ChEBI" id="CHEBI:15377"/>
        <dbReference type="ChEBI" id="CHEBI:15378"/>
        <dbReference type="ChEBI" id="CHEBI:30616"/>
        <dbReference type="ChEBI" id="CHEBI:43474"/>
        <dbReference type="ChEBI" id="CHEBI:57925"/>
        <dbReference type="ChEBI" id="CHEBI:456216"/>
        <dbReference type="EC" id="7.4.2.10"/>
    </reaction>
</comment>
<dbReference type="Pfam" id="PF08352">
    <property type="entry name" value="oligo_HPY"/>
    <property type="match status" value="2"/>
</dbReference>
<evidence type="ECO:0000256" key="16">
    <source>
        <dbReference type="ARBA" id="ARBA00047640"/>
    </source>
</evidence>
<evidence type="ECO:0000256" key="5">
    <source>
        <dbReference type="ARBA" id="ARBA00022519"/>
    </source>
</evidence>
<evidence type="ECO:0000256" key="4">
    <source>
        <dbReference type="ARBA" id="ARBA00022475"/>
    </source>
</evidence>
<evidence type="ECO:0000256" key="8">
    <source>
        <dbReference type="ARBA" id="ARBA00022801"/>
    </source>
</evidence>
<keyword evidence="8" id="KW-0378">Hydrolase</keyword>
<dbReference type="SUPFAM" id="SSF52540">
    <property type="entry name" value="P-loop containing nucleoside triphosphate hydrolases"/>
    <property type="match status" value="2"/>
</dbReference>
<evidence type="ECO:0000256" key="14">
    <source>
        <dbReference type="ARBA" id="ARBA00039050"/>
    </source>
</evidence>
<dbReference type="PANTHER" id="PTHR43776:SF15">
    <property type="entry name" value="GLUTATHIONE IMPORT ATP-BINDING PROTEIN GSIA"/>
    <property type="match status" value="1"/>
</dbReference>
<evidence type="ECO:0000256" key="1">
    <source>
        <dbReference type="ARBA" id="ARBA00004417"/>
    </source>
</evidence>